<protein>
    <submittedName>
        <fullName evidence="6">Transcriptional regulator, LysR family</fullName>
    </submittedName>
</protein>
<evidence type="ECO:0000256" key="1">
    <source>
        <dbReference type="ARBA" id="ARBA00009437"/>
    </source>
</evidence>
<evidence type="ECO:0000313" key="7">
    <source>
        <dbReference type="Proteomes" id="UP000195221"/>
    </source>
</evidence>
<accession>A0A242M3P7</accession>
<dbReference type="InterPro" id="IPR050950">
    <property type="entry name" value="HTH-type_LysR_regulators"/>
</dbReference>
<dbReference type="InterPro" id="IPR000847">
    <property type="entry name" value="LysR_HTH_N"/>
</dbReference>
<gene>
    <name evidence="6" type="ORF">PAMC26577_39195</name>
</gene>
<dbReference type="PANTHER" id="PTHR30419:SF2">
    <property type="entry name" value="LYSR FAMILY TRANSCRIPTIONAL REGULATOR"/>
    <property type="match status" value="1"/>
</dbReference>
<dbReference type="InterPro" id="IPR005119">
    <property type="entry name" value="LysR_subst-bd"/>
</dbReference>
<dbReference type="Pfam" id="PF03466">
    <property type="entry name" value="LysR_substrate"/>
    <property type="match status" value="1"/>
</dbReference>
<proteinExistence type="inferred from homology"/>
<dbReference type="GO" id="GO:0003700">
    <property type="term" value="F:DNA-binding transcription factor activity"/>
    <property type="evidence" value="ECO:0007669"/>
    <property type="project" value="InterPro"/>
</dbReference>
<dbReference type="PROSITE" id="PS50931">
    <property type="entry name" value="HTH_LYSR"/>
    <property type="match status" value="1"/>
</dbReference>
<comment type="caution">
    <text evidence="6">The sequence shown here is derived from an EMBL/GenBank/DDBJ whole genome shotgun (WGS) entry which is preliminary data.</text>
</comment>
<dbReference type="Proteomes" id="UP000195221">
    <property type="component" value="Unassembled WGS sequence"/>
</dbReference>
<dbReference type="PANTHER" id="PTHR30419">
    <property type="entry name" value="HTH-TYPE TRANSCRIPTIONAL REGULATOR YBHD"/>
    <property type="match status" value="1"/>
</dbReference>
<keyword evidence="4" id="KW-0804">Transcription</keyword>
<dbReference type="GO" id="GO:0003677">
    <property type="term" value="F:DNA binding"/>
    <property type="evidence" value="ECO:0007669"/>
    <property type="project" value="UniProtKB-KW"/>
</dbReference>
<dbReference type="SUPFAM" id="SSF53850">
    <property type="entry name" value="Periplasmic binding protein-like II"/>
    <property type="match status" value="1"/>
</dbReference>
<name>A0A242M3P7_CABSO</name>
<dbReference type="EMBL" id="NBTZ01000178">
    <property type="protein sequence ID" value="OTP65607.1"/>
    <property type="molecule type" value="Genomic_DNA"/>
</dbReference>
<keyword evidence="3" id="KW-0238">DNA-binding</keyword>
<dbReference type="Gene3D" id="1.10.10.10">
    <property type="entry name" value="Winged helix-like DNA-binding domain superfamily/Winged helix DNA-binding domain"/>
    <property type="match status" value="1"/>
</dbReference>
<dbReference type="SUPFAM" id="SSF46785">
    <property type="entry name" value="Winged helix' DNA-binding domain"/>
    <property type="match status" value="1"/>
</dbReference>
<evidence type="ECO:0000256" key="2">
    <source>
        <dbReference type="ARBA" id="ARBA00023015"/>
    </source>
</evidence>
<evidence type="ECO:0000313" key="6">
    <source>
        <dbReference type="EMBL" id="OTP65607.1"/>
    </source>
</evidence>
<evidence type="ECO:0000256" key="4">
    <source>
        <dbReference type="ARBA" id="ARBA00023163"/>
    </source>
</evidence>
<dbReference type="Gene3D" id="3.40.190.10">
    <property type="entry name" value="Periplasmic binding protein-like II"/>
    <property type="match status" value="2"/>
</dbReference>
<dbReference type="CDD" id="cd08421">
    <property type="entry name" value="PBP2_LTTR_like_1"/>
    <property type="match status" value="1"/>
</dbReference>
<organism evidence="6 7">
    <name type="scientific">Caballeronia sordidicola</name>
    <name type="common">Burkholderia sordidicola</name>
    <dbReference type="NCBI Taxonomy" id="196367"/>
    <lineage>
        <taxon>Bacteria</taxon>
        <taxon>Pseudomonadati</taxon>
        <taxon>Pseudomonadota</taxon>
        <taxon>Betaproteobacteria</taxon>
        <taxon>Burkholderiales</taxon>
        <taxon>Burkholderiaceae</taxon>
        <taxon>Caballeronia</taxon>
    </lineage>
</organism>
<reference evidence="6 7" key="1">
    <citation type="submission" date="2017-03" db="EMBL/GenBank/DDBJ databases">
        <title>Genome analysis of strain PAMC 26577.</title>
        <authorList>
            <person name="Oh H.-M."/>
            <person name="Yang J.-A."/>
        </authorList>
    </citation>
    <scope>NUCLEOTIDE SEQUENCE [LARGE SCALE GENOMIC DNA]</scope>
    <source>
        <strain evidence="6 7">PAMC 26577</strain>
    </source>
</reference>
<dbReference type="InterPro" id="IPR036388">
    <property type="entry name" value="WH-like_DNA-bd_sf"/>
</dbReference>
<comment type="similarity">
    <text evidence="1">Belongs to the LysR transcriptional regulatory family.</text>
</comment>
<dbReference type="GO" id="GO:0005829">
    <property type="term" value="C:cytosol"/>
    <property type="evidence" value="ECO:0007669"/>
    <property type="project" value="TreeGrafter"/>
</dbReference>
<sequence>MGVPLLTRQARGVSLTGAGHVLMEHARRCLAQLEQMRADLLPFAQGLTGHVTVFANNNAISSHLPHDLARFFALHPSVRITMEERLSHDIVVAVAAGRADLGVVALETGYPNLDFLPYREDQLVLLTPIDHSLELNTTASFAECLGQPFISLQSGAALHTFLMSHATALGGRLDVRVQVSGYRAIARLVSSGAGIGIVPRSAIEPSDQGQLAVVDLIEPWSKRDLRVCVQRHPNEKNVFRDKLIEVLCSGADGSRTPATHAH</sequence>
<evidence type="ECO:0000256" key="3">
    <source>
        <dbReference type="ARBA" id="ARBA00023125"/>
    </source>
</evidence>
<evidence type="ECO:0000259" key="5">
    <source>
        <dbReference type="PROSITE" id="PS50931"/>
    </source>
</evidence>
<dbReference type="InterPro" id="IPR036390">
    <property type="entry name" value="WH_DNA-bd_sf"/>
</dbReference>
<keyword evidence="2" id="KW-0805">Transcription regulation</keyword>
<feature type="domain" description="HTH lysR-type" evidence="5">
    <location>
        <begin position="1"/>
        <end position="16"/>
    </location>
</feature>
<dbReference type="AlphaFoldDB" id="A0A242M3P7"/>